<accession>A0A9P9E0F2</accession>
<feature type="domain" description="Peptidase C14 caspase" evidence="2">
    <location>
        <begin position="2"/>
        <end position="165"/>
    </location>
</feature>
<dbReference type="AlphaFoldDB" id="A0A9P9E0F2"/>
<dbReference type="GO" id="GO:0004197">
    <property type="term" value="F:cysteine-type endopeptidase activity"/>
    <property type="evidence" value="ECO:0007669"/>
    <property type="project" value="InterPro"/>
</dbReference>
<feature type="region of interest" description="Disordered" evidence="1">
    <location>
        <begin position="486"/>
        <end position="507"/>
    </location>
</feature>
<reference evidence="3" key="1">
    <citation type="journal article" date="2021" name="Nat. Commun.">
        <title>Genetic determinants of endophytism in the Arabidopsis root mycobiome.</title>
        <authorList>
            <person name="Mesny F."/>
            <person name="Miyauchi S."/>
            <person name="Thiergart T."/>
            <person name="Pickel B."/>
            <person name="Atanasova L."/>
            <person name="Karlsson M."/>
            <person name="Huettel B."/>
            <person name="Barry K.W."/>
            <person name="Haridas S."/>
            <person name="Chen C."/>
            <person name="Bauer D."/>
            <person name="Andreopoulos W."/>
            <person name="Pangilinan J."/>
            <person name="LaButti K."/>
            <person name="Riley R."/>
            <person name="Lipzen A."/>
            <person name="Clum A."/>
            <person name="Drula E."/>
            <person name="Henrissat B."/>
            <person name="Kohler A."/>
            <person name="Grigoriev I.V."/>
            <person name="Martin F.M."/>
            <person name="Hacquard S."/>
        </authorList>
    </citation>
    <scope>NUCLEOTIDE SEQUENCE</scope>
    <source>
        <strain evidence="3">MPI-CAGE-AT-0147</strain>
    </source>
</reference>
<proteinExistence type="predicted"/>
<protein>
    <recommendedName>
        <fullName evidence="2">Peptidase C14 caspase domain-containing protein</fullName>
    </recommendedName>
</protein>
<evidence type="ECO:0000313" key="4">
    <source>
        <dbReference type="Proteomes" id="UP000738349"/>
    </source>
</evidence>
<evidence type="ECO:0000256" key="1">
    <source>
        <dbReference type="SAM" id="MobiDB-lite"/>
    </source>
</evidence>
<dbReference type="Proteomes" id="UP000738349">
    <property type="component" value="Unassembled WGS sequence"/>
</dbReference>
<comment type="caution">
    <text evidence="3">The sequence shown here is derived from an EMBL/GenBank/DDBJ whole genome shotgun (WGS) entry which is preliminary data.</text>
</comment>
<dbReference type="Gene3D" id="3.40.50.1460">
    <property type="match status" value="1"/>
</dbReference>
<evidence type="ECO:0000259" key="2">
    <source>
        <dbReference type="Pfam" id="PF00656"/>
    </source>
</evidence>
<gene>
    <name evidence="3" type="ORF">EDB81DRAFT_764245</name>
</gene>
<dbReference type="Pfam" id="PF00656">
    <property type="entry name" value="Peptidase_C14"/>
    <property type="match status" value="1"/>
</dbReference>
<dbReference type="InterPro" id="IPR011600">
    <property type="entry name" value="Pept_C14_caspase"/>
</dbReference>
<dbReference type="GO" id="GO:0006508">
    <property type="term" value="P:proteolysis"/>
    <property type="evidence" value="ECO:0007669"/>
    <property type="project" value="InterPro"/>
</dbReference>
<keyword evidence="4" id="KW-1185">Reference proteome</keyword>
<organism evidence="3 4">
    <name type="scientific">Dactylonectria macrodidyma</name>
    <dbReference type="NCBI Taxonomy" id="307937"/>
    <lineage>
        <taxon>Eukaryota</taxon>
        <taxon>Fungi</taxon>
        <taxon>Dikarya</taxon>
        <taxon>Ascomycota</taxon>
        <taxon>Pezizomycotina</taxon>
        <taxon>Sordariomycetes</taxon>
        <taxon>Hypocreomycetidae</taxon>
        <taxon>Hypocreales</taxon>
        <taxon>Nectriaceae</taxon>
        <taxon>Dactylonectria</taxon>
    </lineage>
</organism>
<dbReference type="EMBL" id="JAGMUV010000018">
    <property type="protein sequence ID" value="KAH7129100.1"/>
    <property type="molecule type" value="Genomic_DNA"/>
</dbReference>
<evidence type="ECO:0000313" key="3">
    <source>
        <dbReference type="EMBL" id="KAH7129100.1"/>
    </source>
</evidence>
<dbReference type="OrthoDB" id="3223806at2759"/>
<name>A0A9P9E0F2_9HYPO</name>
<sequence length="572" mass="64002">MFFFYYSGHGARLPRIKGSPNKETDPSLLTVDFCKGGRPVVVPLDGCYSGGSWRESVRFRTPNGWTHIPNLPSDEPVVDRAPPKFPGCYSHLDTSWSINPEWFTLIAACDSHEKAAETTSGTTGGAFTQAFLKYFEQKKPSNFLVTYRTLRDLLAPKVTGQTPKVYGRDRLLFFGSTEPFSITPVIARMEGDRIFLPIGKIHGVEQQSEFTFRAAPLASVSVDRIEPGTSSAEVPPSLSCLPGGVSGINLKEALQDRIASPLQILEGIREHDPDALQLVKQMNRVEIVAPEQLTAYRGPLARKTAVALSHLGRFGQVLRLRTEMPFKLTFTRKQRDEAAGPSDAAEFTYIFHNQSPDRLYVTVMNFGPGSHIRQLYPTTDSPKDVPSDSEIKFAFTVTVPDKLQEIRTTGKNCKLRLRLFLRGARSLRGFNQILSKDDDPSLQGTDGSAEDLDAYRHDQQSERCDNLREPTEFPLGKAAAGRLAGLPSHRSNARGDPPYMWPRVSSGRPSEAERKMVLPLYHPHLTFQWHDREEVVNGFVVLESFGQTQYTPQFKKRNCARPRSTDSLNIFI</sequence>